<proteinExistence type="predicted"/>
<accession>A0AAD7W5X0</accession>
<feature type="chain" id="PRO_5042203943" evidence="2">
    <location>
        <begin position="28"/>
        <end position="121"/>
    </location>
</feature>
<dbReference type="AlphaFoldDB" id="A0AAD7W5X0"/>
<evidence type="ECO:0000256" key="2">
    <source>
        <dbReference type="SAM" id="SignalP"/>
    </source>
</evidence>
<reference evidence="3" key="1">
    <citation type="journal article" date="2023" name="Science">
        <title>Genome structures resolve the early diversification of teleost fishes.</title>
        <authorList>
            <person name="Parey E."/>
            <person name="Louis A."/>
            <person name="Montfort J."/>
            <person name="Bouchez O."/>
            <person name="Roques C."/>
            <person name="Iampietro C."/>
            <person name="Lluch J."/>
            <person name="Castinel A."/>
            <person name="Donnadieu C."/>
            <person name="Desvignes T."/>
            <person name="Floi Bucao C."/>
            <person name="Jouanno E."/>
            <person name="Wen M."/>
            <person name="Mejri S."/>
            <person name="Dirks R."/>
            <person name="Jansen H."/>
            <person name="Henkel C."/>
            <person name="Chen W.J."/>
            <person name="Zahm M."/>
            <person name="Cabau C."/>
            <person name="Klopp C."/>
            <person name="Thompson A.W."/>
            <person name="Robinson-Rechavi M."/>
            <person name="Braasch I."/>
            <person name="Lecointre G."/>
            <person name="Bobe J."/>
            <person name="Postlethwait J.H."/>
            <person name="Berthelot C."/>
            <person name="Roest Crollius H."/>
            <person name="Guiguen Y."/>
        </authorList>
    </citation>
    <scope>NUCLEOTIDE SEQUENCE</scope>
    <source>
        <strain evidence="3">NC1722</strain>
    </source>
</reference>
<name>A0AAD7W5X0_9TELE</name>
<feature type="region of interest" description="Disordered" evidence="1">
    <location>
        <begin position="65"/>
        <end position="92"/>
    </location>
</feature>
<feature type="signal peptide" evidence="2">
    <location>
        <begin position="1"/>
        <end position="27"/>
    </location>
</feature>
<comment type="caution">
    <text evidence="3">The sequence shown here is derived from an EMBL/GenBank/DDBJ whole genome shotgun (WGS) entry which is preliminary data.</text>
</comment>
<organism evidence="3 4">
    <name type="scientific">Aldrovandia affinis</name>
    <dbReference type="NCBI Taxonomy" id="143900"/>
    <lineage>
        <taxon>Eukaryota</taxon>
        <taxon>Metazoa</taxon>
        <taxon>Chordata</taxon>
        <taxon>Craniata</taxon>
        <taxon>Vertebrata</taxon>
        <taxon>Euteleostomi</taxon>
        <taxon>Actinopterygii</taxon>
        <taxon>Neopterygii</taxon>
        <taxon>Teleostei</taxon>
        <taxon>Notacanthiformes</taxon>
        <taxon>Halosauridae</taxon>
        <taxon>Aldrovandia</taxon>
    </lineage>
</organism>
<sequence length="121" mass="13010">MENCHGFSPMLAIGILQLALLVLLAEGAPIPYDRNTADESSRFRSPLGLQAPPPALHHIVTQAGGSVVRPSAQTRSERTLQAPAPPPALCVMRPGRATHSAYRTRLLTSRTRYPPGLVNPL</sequence>
<dbReference type="Proteomes" id="UP001221898">
    <property type="component" value="Unassembled WGS sequence"/>
</dbReference>
<keyword evidence="4" id="KW-1185">Reference proteome</keyword>
<evidence type="ECO:0000313" key="3">
    <source>
        <dbReference type="EMBL" id="KAJ8384044.1"/>
    </source>
</evidence>
<evidence type="ECO:0000313" key="4">
    <source>
        <dbReference type="Proteomes" id="UP001221898"/>
    </source>
</evidence>
<dbReference type="EMBL" id="JAINUG010000281">
    <property type="protein sequence ID" value="KAJ8384044.1"/>
    <property type="molecule type" value="Genomic_DNA"/>
</dbReference>
<protein>
    <submittedName>
        <fullName evidence="3">Uncharacterized protein</fullName>
    </submittedName>
</protein>
<gene>
    <name evidence="3" type="ORF">AAFF_G00212880</name>
</gene>
<keyword evidence="2" id="KW-0732">Signal</keyword>
<evidence type="ECO:0000256" key="1">
    <source>
        <dbReference type="SAM" id="MobiDB-lite"/>
    </source>
</evidence>